<evidence type="ECO:0000256" key="3">
    <source>
        <dbReference type="ARBA" id="ARBA00048954"/>
    </source>
</evidence>
<reference evidence="6" key="1">
    <citation type="journal article" date="2020" name="ISME J.">
        <title>Gammaproteobacteria mediating utilization of methyl-, sulfur- and petroleum organic compounds in deep ocean hydrothermal plumes.</title>
        <authorList>
            <person name="Zhou Z."/>
            <person name="Liu Y."/>
            <person name="Pan J."/>
            <person name="Cron B.R."/>
            <person name="Toner B.M."/>
            <person name="Anantharaman K."/>
            <person name="Breier J.A."/>
            <person name="Dick G.J."/>
            <person name="Li M."/>
        </authorList>
    </citation>
    <scope>NUCLEOTIDE SEQUENCE</scope>
    <source>
        <strain evidence="6">SZUA-1435</strain>
    </source>
</reference>
<evidence type="ECO:0000313" key="7">
    <source>
        <dbReference type="Proteomes" id="UP000605805"/>
    </source>
</evidence>
<keyword evidence="6" id="KW-0067">ATP-binding</keyword>
<sequence length="479" mass="54597">MLVIIDDYIEDRRFLGVIKGSTKLDIAVDGSALPTTFSPEHSRHYSAPMMRTYVEIFGEISREGGLELSFAIPRPGSHVYAVLDGERLSKILKLPRGLYVGVHKFSGMSIHLDPQAVVYHVAVLGATGTGKSRLVKALVEELLTKTSFSILIFDHTGVDYADTRRWESVGVEPTVIDASRIVLDPSIIASLLNEKMGLSGYHEDKTFYAIVRYVYDEVVRKRPEVIDRAGNRGKRYHEPLTDMDLEMVVNEYFKLCEQRAFSWSYDSFSQALPRYLSEINAREDTIVKYKSLLAVRVGREFFDRYLAPRSVLITNIINALLSGESRLVIVDLSTELEYEAKRYIVYQFLRSVWSVVQSERRPANLVVVVDEAHNYACVHCKPSVTEIARTAREGRKWAFGIVLASQRIVDIAPEVRGNINTVFFSRLQTHSDYQELRNWIEGAQYMEYVLPMLGRREFFVTGLANPLRKPVLIRVRDVV</sequence>
<dbReference type="Pfam" id="PF01935">
    <property type="entry name" value="DUF87"/>
    <property type="match status" value="1"/>
</dbReference>
<dbReference type="GO" id="GO:0043139">
    <property type="term" value="F:5'-3' DNA helicase activity"/>
    <property type="evidence" value="ECO:0007669"/>
    <property type="project" value="UniProtKB-EC"/>
</dbReference>
<comment type="caution">
    <text evidence="6">The sequence shown here is derived from an EMBL/GenBank/DDBJ whole genome shotgun (WGS) entry which is preliminary data.</text>
</comment>
<dbReference type="AlphaFoldDB" id="A0A832YXS8"/>
<dbReference type="PANTHER" id="PTHR42957:SF2">
    <property type="entry name" value="HELICASE HERA CENTRAL DOMAIN-CONTAINING PROTEIN"/>
    <property type="match status" value="1"/>
</dbReference>
<dbReference type="InterPro" id="IPR027417">
    <property type="entry name" value="P-loop_NTPase"/>
</dbReference>
<dbReference type="Proteomes" id="UP000605805">
    <property type="component" value="Unassembled WGS sequence"/>
</dbReference>
<gene>
    <name evidence="6" type="ORF">EYH02_01700</name>
</gene>
<comment type="catalytic activity">
    <reaction evidence="3">
        <text>ATP + H2O = ADP + phosphate + H(+)</text>
        <dbReference type="Rhea" id="RHEA:13065"/>
        <dbReference type="ChEBI" id="CHEBI:15377"/>
        <dbReference type="ChEBI" id="CHEBI:15378"/>
        <dbReference type="ChEBI" id="CHEBI:30616"/>
        <dbReference type="ChEBI" id="CHEBI:43474"/>
        <dbReference type="ChEBI" id="CHEBI:456216"/>
        <dbReference type="EC" id="5.6.2.3"/>
    </reaction>
</comment>
<dbReference type="EMBL" id="DQTV01000037">
    <property type="protein sequence ID" value="HIP56774.1"/>
    <property type="molecule type" value="Genomic_DNA"/>
</dbReference>
<comment type="similarity">
    <text evidence="1">Belongs to the HerA family.</text>
</comment>
<dbReference type="GO" id="GO:0005524">
    <property type="term" value="F:ATP binding"/>
    <property type="evidence" value="ECO:0007669"/>
    <property type="project" value="UniProtKB-KW"/>
</dbReference>
<dbReference type="GO" id="GO:0043138">
    <property type="term" value="F:3'-5' DNA helicase activity"/>
    <property type="evidence" value="ECO:0007669"/>
    <property type="project" value="UniProtKB-EC"/>
</dbReference>
<keyword evidence="6" id="KW-0547">Nucleotide-binding</keyword>
<feature type="domain" description="Helicase HerA central" evidence="5">
    <location>
        <begin position="100"/>
        <end position="351"/>
    </location>
</feature>
<evidence type="ECO:0000256" key="1">
    <source>
        <dbReference type="ARBA" id="ARBA00007816"/>
    </source>
</evidence>
<accession>A0A832YXS8</accession>
<name>A0A832YXS8_9CREN</name>
<protein>
    <submittedName>
        <fullName evidence="6">ATP-binding protein</fullName>
    </submittedName>
</protein>
<dbReference type="SUPFAM" id="SSF52540">
    <property type="entry name" value="P-loop containing nucleoside triphosphate hydrolases"/>
    <property type="match status" value="1"/>
</dbReference>
<comment type="catalytic activity">
    <reaction evidence="2">
        <text>Couples ATP hydrolysis with the unwinding of duplex DNA by translocating in the 3'-5' direction.</text>
        <dbReference type="EC" id="5.6.2.4"/>
    </reaction>
</comment>
<dbReference type="InterPro" id="IPR002789">
    <property type="entry name" value="HerA_central"/>
</dbReference>
<evidence type="ECO:0000259" key="5">
    <source>
        <dbReference type="Pfam" id="PF01935"/>
    </source>
</evidence>
<comment type="catalytic activity">
    <reaction evidence="4">
        <text>ATP + H2O = ADP + phosphate + H(+)</text>
        <dbReference type="Rhea" id="RHEA:13065"/>
        <dbReference type="ChEBI" id="CHEBI:15377"/>
        <dbReference type="ChEBI" id="CHEBI:15378"/>
        <dbReference type="ChEBI" id="CHEBI:30616"/>
        <dbReference type="ChEBI" id="CHEBI:43474"/>
        <dbReference type="ChEBI" id="CHEBI:456216"/>
        <dbReference type="EC" id="5.6.2.4"/>
    </reaction>
</comment>
<dbReference type="PANTHER" id="PTHR42957">
    <property type="entry name" value="HELICASE MJ1565-RELATED"/>
    <property type="match status" value="1"/>
</dbReference>
<organism evidence="6 7">
    <name type="scientific">Ignisphaera aggregans</name>
    <dbReference type="NCBI Taxonomy" id="334771"/>
    <lineage>
        <taxon>Archaea</taxon>
        <taxon>Thermoproteota</taxon>
        <taxon>Thermoprotei</taxon>
        <taxon>Desulfurococcales</taxon>
        <taxon>Desulfurococcaceae</taxon>
        <taxon>Ignisphaera</taxon>
    </lineage>
</organism>
<evidence type="ECO:0000256" key="4">
    <source>
        <dbReference type="ARBA" id="ARBA00048988"/>
    </source>
</evidence>
<dbReference type="Gene3D" id="3.40.50.300">
    <property type="entry name" value="P-loop containing nucleotide triphosphate hydrolases"/>
    <property type="match status" value="2"/>
</dbReference>
<dbReference type="InterPro" id="IPR008571">
    <property type="entry name" value="HerA-like"/>
</dbReference>
<evidence type="ECO:0000256" key="2">
    <source>
        <dbReference type="ARBA" id="ARBA00034617"/>
    </source>
</evidence>
<proteinExistence type="inferred from homology"/>
<evidence type="ECO:0000313" key="6">
    <source>
        <dbReference type="EMBL" id="HIP56774.1"/>
    </source>
</evidence>